<keyword evidence="1" id="KW-0732">Signal</keyword>
<name>A0A256FRZ2_9HYPH</name>
<accession>A0A256FRZ2</accession>
<protein>
    <submittedName>
        <fullName evidence="2">Uncharacterized protein</fullName>
    </submittedName>
</protein>
<gene>
    <name evidence="2" type="ORF">CEV31_4331</name>
</gene>
<reference evidence="2 3" key="1">
    <citation type="submission" date="2017-07" db="EMBL/GenBank/DDBJ databases">
        <title>Phylogenetic study on the rhizospheric bacterium Ochrobactrum sp. A44.</title>
        <authorList>
            <person name="Krzyzanowska D.M."/>
            <person name="Ossowicki A."/>
            <person name="Rajewska M."/>
            <person name="Maciag T."/>
            <person name="Kaczynski Z."/>
            <person name="Czerwicka M."/>
            <person name="Jafra S."/>
        </authorList>
    </citation>
    <scope>NUCLEOTIDE SEQUENCE [LARGE SCALE GENOMIC DNA]</scope>
    <source>
        <strain evidence="2 3">DSM 7216</strain>
    </source>
</reference>
<dbReference type="InterPro" id="IPR023346">
    <property type="entry name" value="Lysozyme-like_dom_sf"/>
</dbReference>
<dbReference type="AlphaFoldDB" id="A0A256FRZ2"/>
<evidence type="ECO:0000313" key="3">
    <source>
        <dbReference type="Proteomes" id="UP000215590"/>
    </source>
</evidence>
<keyword evidence="3" id="KW-1185">Reference proteome</keyword>
<evidence type="ECO:0000256" key="1">
    <source>
        <dbReference type="SAM" id="SignalP"/>
    </source>
</evidence>
<dbReference type="EMBL" id="NNRJ01000031">
    <property type="protein sequence ID" value="OYR17604.1"/>
    <property type="molecule type" value="Genomic_DNA"/>
</dbReference>
<proteinExistence type="predicted"/>
<feature type="chain" id="PRO_5012648985" evidence="1">
    <location>
        <begin position="18"/>
        <end position="238"/>
    </location>
</feature>
<dbReference type="Gene3D" id="1.10.530.10">
    <property type="match status" value="1"/>
</dbReference>
<dbReference type="Proteomes" id="UP000215590">
    <property type="component" value="Unassembled WGS sequence"/>
</dbReference>
<evidence type="ECO:0000313" key="2">
    <source>
        <dbReference type="EMBL" id="OYR17604.1"/>
    </source>
</evidence>
<dbReference type="SUPFAM" id="SSF53955">
    <property type="entry name" value="Lysozyme-like"/>
    <property type="match status" value="1"/>
</dbReference>
<feature type="signal peptide" evidence="1">
    <location>
        <begin position="1"/>
        <end position="17"/>
    </location>
</feature>
<sequence>MAAAFSMLTASTSLSFANYNDAIAGFEGGNDYSIMNQGGSSALGRYQITAGTWADLGYLQYNGGSKSDYGSYSFTDKAISAGVGSVSDLRNSSAGAALQDRANQELAARNWASMNSGVRDLVGQTINGVTITQDGLLSASHFLGAGALNKWVASGFDPSVLPAEYLKANGFKSYEELQAYIMKRITGGAGNSAFDGIYAGGGGVGMYDGTSGFPGIGNVRPVLIRENPPFQGERKTLL</sequence>
<organism evidence="2 3">
    <name type="scientific">Brucella thiophenivorans</name>
    <dbReference type="NCBI Taxonomy" id="571255"/>
    <lineage>
        <taxon>Bacteria</taxon>
        <taxon>Pseudomonadati</taxon>
        <taxon>Pseudomonadota</taxon>
        <taxon>Alphaproteobacteria</taxon>
        <taxon>Hyphomicrobiales</taxon>
        <taxon>Brucellaceae</taxon>
        <taxon>Brucella/Ochrobactrum group</taxon>
        <taxon>Brucella</taxon>
    </lineage>
</organism>
<comment type="caution">
    <text evidence="2">The sequence shown here is derived from an EMBL/GenBank/DDBJ whole genome shotgun (WGS) entry which is preliminary data.</text>
</comment>